<evidence type="ECO:0000313" key="3">
    <source>
        <dbReference type="EMBL" id="KAF2071910.1"/>
    </source>
</evidence>
<feature type="compositionally biased region" description="Low complexity" evidence="1">
    <location>
        <begin position="417"/>
        <end position="462"/>
    </location>
</feature>
<feature type="compositionally biased region" description="Low complexity" evidence="1">
    <location>
        <begin position="472"/>
        <end position="525"/>
    </location>
</feature>
<dbReference type="AlphaFoldDB" id="A0A8J4UY22"/>
<protein>
    <recommendedName>
        <fullName evidence="5">PA14 domain-containing protein</fullName>
    </recommendedName>
</protein>
<evidence type="ECO:0000256" key="1">
    <source>
        <dbReference type="SAM" id="MobiDB-lite"/>
    </source>
</evidence>
<dbReference type="PANTHER" id="PTHR31137:SF4">
    <property type="entry name" value="PA14 DOMAIN-CONTAINING PROTEIN"/>
    <property type="match status" value="1"/>
</dbReference>
<dbReference type="InterPro" id="IPR051154">
    <property type="entry name" value="Prespore-cell_inducing_factor"/>
</dbReference>
<feature type="region of interest" description="Disordered" evidence="1">
    <location>
        <begin position="417"/>
        <end position="525"/>
    </location>
</feature>
<feature type="signal peptide" evidence="2">
    <location>
        <begin position="1"/>
        <end position="21"/>
    </location>
</feature>
<name>A0A8J4UY22_9MYCE</name>
<dbReference type="PANTHER" id="PTHR31137">
    <property type="entry name" value="PROTEIN PSIB-RELATED-RELATED"/>
    <property type="match status" value="1"/>
</dbReference>
<gene>
    <name evidence="3" type="ORF">CYY_006767</name>
</gene>
<reference evidence="3" key="1">
    <citation type="submission" date="2020-01" db="EMBL/GenBank/DDBJ databases">
        <title>Development of genomics and gene disruption for Polysphondylium violaceum indicates a role for the polyketide synthase stlB in stalk morphogenesis.</title>
        <authorList>
            <person name="Narita B."/>
            <person name="Kawabe Y."/>
            <person name="Kin K."/>
            <person name="Saito T."/>
            <person name="Gibbs R."/>
            <person name="Kuspa A."/>
            <person name="Muzny D."/>
            <person name="Queller D."/>
            <person name="Richards S."/>
            <person name="Strassman J."/>
            <person name="Sucgang R."/>
            <person name="Worley K."/>
            <person name="Schaap P."/>
        </authorList>
    </citation>
    <scope>NUCLEOTIDE SEQUENCE</scope>
    <source>
        <strain evidence="3">QSvi11</strain>
    </source>
</reference>
<evidence type="ECO:0008006" key="5">
    <source>
        <dbReference type="Google" id="ProtNLM"/>
    </source>
</evidence>
<keyword evidence="4" id="KW-1185">Reference proteome</keyword>
<accession>A0A8J4UY22</accession>
<dbReference type="GO" id="GO:0005576">
    <property type="term" value="C:extracellular region"/>
    <property type="evidence" value="ECO:0007669"/>
    <property type="project" value="TreeGrafter"/>
</dbReference>
<dbReference type="Proteomes" id="UP000695562">
    <property type="component" value="Unassembled WGS sequence"/>
</dbReference>
<sequence length="616" mass="67018">MVEIKFSIVLLLIFLIGNVISVQVDLVLYDTSPDRNPDFTIPFETYEQEYTEGCIADYLNNDPVLGEFPAYLLGNSECLSDGVSKTLVFNETTWNDRWSYNPSLVAIEHMTLEIPKKGDGWYEYHNLYFNIFNGMGFDNKTNYPLEPVQLNNHHWCLKISFPFQPIRFSQTWVEASSSDDLWVYVDGVLQQPSLSGGFQDISVFVPLHTYPPNKIAQIDIFHCNRAIRDGSNGGDDLNIFGVSLRGEIDCSYIDVCGVCNGKNECCLDGITCVPDETICVNRYCLTQEVYDCVEEPFDCNNTMSTDQCHYPQCIDGAGCQQIPIVCEDSDPCTNDVCDPNLGCAYVPIDNCVGCGDDGCVTTDLCLPRGCDANDPTLCIDLPEINCTIDDPCIQGYCHLGICEEYYIPNCIESTSSSSPSSSSQSSSSSPSSASSQSSQSSQSASASSESSSSQSSSEAPTVSPTPTPTPTPTTTGATTGVTTSPITTTTGTTGVTTPTTTGATTSPVTTSTTTGNQTSTTTGLISTTGQVTGSTTSFYHPCDTHTCPSRTKCIEYEKQAICVDVSCLDCYDIDCPVMGLRCAMIEAKPKSHNNNNNKRYKKDNDETCCDYIPTCY</sequence>
<keyword evidence="2" id="KW-0732">Signal</keyword>
<feature type="chain" id="PRO_5035262662" description="PA14 domain-containing protein" evidence="2">
    <location>
        <begin position="22"/>
        <end position="616"/>
    </location>
</feature>
<dbReference type="OrthoDB" id="23090at2759"/>
<evidence type="ECO:0000313" key="4">
    <source>
        <dbReference type="Proteomes" id="UP000695562"/>
    </source>
</evidence>
<comment type="caution">
    <text evidence="3">The sequence shown here is derived from an EMBL/GenBank/DDBJ whole genome shotgun (WGS) entry which is preliminary data.</text>
</comment>
<organism evidence="3 4">
    <name type="scientific">Polysphondylium violaceum</name>
    <dbReference type="NCBI Taxonomy" id="133409"/>
    <lineage>
        <taxon>Eukaryota</taxon>
        <taxon>Amoebozoa</taxon>
        <taxon>Evosea</taxon>
        <taxon>Eumycetozoa</taxon>
        <taxon>Dictyostelia</taxon>
        <taxon>Dictyosteliales</taxon>
        <taxon>Dictyosteliaceae</taxon>
        <taxon>Polysphondylium</taxon>
    </lineage>
</organism>
<proteinExistence type="predicted"/>
<evidence type="ECO:0000256" key="2">
    <source>
        <dbReference type="SAM" id="SignalP"/>
    </source>
</evidence>
<dbReference type="EMBL" id="AJWJ01000327">
    <property type="protein sequence ID" value="KAF2071910.1"/>
    <property type="molecule type" value="Genomic_DNA"/>
</dbReference>